<name>A0A7W6D306_9HYPH</name>
<protein>
    <submittedName>
        <fullName evidence="2">Ni/Co efflux regulator RcnB</fullName>
    </submittedName>
</protein>
<proteinExistence type="predicted"/>
<feature type="chain" id="PRO_5031323561" evidence="1">
    <location>
        <begin position="24"/>
        <end position="115"/>
    </location>
</feature>
<keyword evidence="3" id="KW-1185">Reference proteome</keyword>
<organism evidence="2 3">
    <name type="scientific">Mycoplana azooxidifex</name>
    <dbReference type="NCBI Taxonomy" id="1636188"/>
    <lineage>
        <taxon>Bacteria</taxon>
        <taxon>Pseudomonadati</taxon>
        <taxon>Pseudomonadota</taxon>
        <taxon>Alphaproteobacteria</taxon>
        <taxon>Hyphomicrobiales</taxon>
        <taxon>Rhizobiaceae</taxon>
        <taxon>Mycoplana</taxon>
    </lineage>
</organism>
<dbReference type="AlphaFoldDB" id="A0A7W6D306"/>
<feature type="signal peptide" evidence="1">
    <location>
        <begin position="1"/>
        <end position="23"/>
    </location>
</feature>
<gene>
    <name evidence="2" type="ORF">GGQ64_000288</name>
</gene>
<dbReference type="InterPro" id="IPR024572">
    <property type="entry name" value="RcnB"/>
</dbReference>
<dbReference type="Gene3D" id="3.10.450.160">
    <property type="entry name" value="inner membrane protein cigr"/>
    <property type="match status" value="1"/>
</dbReference>
<dbReference type="Pfam" id="PF11776">
    <property type="entry name" value="RcnB"/>
    <property type="match status" value="1"/>
</dbReference>
<evidence type="ECO:0000313" key="2">
    <source>
        <dbReference type="EMBL" id="MBB3975112.1"/>
    </source>
</evidence>
<keyword evidence="1" id="KW-0732">Signal</keyword>
<comment type="caution">
    <text evidence="2">The sequence shown here is derived from an EMBL/GenBank/DDBJ whole genome shotgun (WGS) entry which is preliminary data.</text>
</comment>
<accession>A0A7W6D306</accession>
<evidence type="ECO:0000256" key="1">
    <source>
        <dbReference type="SAM" id="SignalP"/>
    </source>
</evidence>
<evidence type="ECO:0000313" key="3">
    <source>
        <dbReference type="Proteomes" id="UP000574761"/>
    </source>
</evidence>
<dbReference type="RefSeq" id="WP_183798113.1">
    <property type="nucleotide sequence ID" value="NZ_JACIEE010000001.1"/>
</dbReference>
<dbReference type="EMBL" id="JACIEE010000001">
    <property type="protein sequence ID" value="MBB3975112.1"/>
    <property type="molecule type" value="Genomic_DNA"/>
</dbReference>
<dbReference type="Proteomes" id="UP000574761">
    <property type="component" value="Unassembled WGS sequence"/>
</dbReference>
<sequence>MKKLFAALIATSILATSFSVAEARDNRYPVQQHHVDKRVVNKKVVIEKRTVVHKHRWSKGNKLTRAERRQIINARDYRRHHLHAPRRGEQWVRVDNQFLLISAATGLIVGLVAAN</sequence>
<reference evidence="2 3" key="1">
    <citation type="submission" date="2020-08" db="EMBL/GenBank/DDBJ databases">
        <title>Genomic Encyclopedia of Type Strains, Phase IV (KMG-IV): sequencing the most valuable type-strain genomes for metagenomic binning, comparative biology and taxonomic classification.</title>
        <authorList>
            <person name="Goeker M."/>
        </authorList>
    </citation>
    <scope>NUCLEOTIDE SEQUENCE [LARGE SCALE GENOMIC DNA]</scope>
    <source>
        <strain evidence="2 3">DSM 100211</strain>
    </source>
</reference>